<feature type="transmembrane region" description="Helical" evidence="1">
    <location>
        <begin position="237"/>
        <end position="258"/>
    </location>
</feature>
<dbReference type="PROSITE" id="PS51257">
    <property type="entry name" value="PROKAR_LIPOPROTEIN"/>
    <property type="match status" value="1"/>
</dbReference>
<keyword evidence="1" id="KW-1133">Transmembrane helix</keyword>
<organism evidence="2 3">
    <name type="scientific">Pirellula staleyi (strain ATCC 27377 / DSM 6068 / ICPB 4128)</name>
    <name type="common">Pirella staleyi</name>
    <dbReference type="NCBI Taxonomy" id="530564"/>
    <lineage>
        <taxon>Bacteria</taxon>
        <taxon>Pseudomonadati</taxon>
        <taxon>Planctomycetota</taxon>
        <taxon>Planctomycetia</taxon>
        <taxon>Pirellulales</taxon>
        <taxon>Pirellulaceae</taxon>
        <taxon>Pirellula</taxon>
    </lineage>
</organism>
<dbReference type="Proteomes" id="UP000001887">
    <property type="component" value="Chromosome"/>
</dbReference>
<gene>
    <name evidence="2" type="ordered locus">Psta_2045</name>
</gene>
<proteinExistence type="predicted"/>
<dbReference type="AlphaFoldDB" id="D2R1K0"/>
<keyword evidence="1" id="KW-0812">Transmembrane</keyword>
<protein>
    <submittedName>
        <fullName evidence="2">Uncharacterized protein</fullName>
    </submittedName>
</protein>
<keyword evidence="3" id="KW-1185">Reference proteome</keyword>
<dbReference type="EMBL" id="CP001848">
    <property type="protein sequence ID" value="ADB16719.1"/>
    <property type="molecule type" value="Genomic_DNA"/>
</dbReference>
<dbReference type="HOGENOM" id="CLU_632906_0_0_0"/>
<accession>D2R1K0</accession>
<dbReference type="KEGG" id="psl:Psta_2045"/>
<reference evidence="2 3" key="1">
    <citation type="journal article" date="2009" name="Stand. Genomic Sci.">
        <title>Complete genome sequence of Pirellula staleyi type strain (ATCC 27377).</title>
        <authorList>
            <person name="Clum A."/>
            <person name="Tindall B.J."/>
            <person name="Sikorski J."/>
            <person name="Ivanova N."/>
            <person name="Mavrommatis K."/>
            <person name="Lucas S."/>
            <person name="Glavina del Rio T."/>
            <person name="Nolan M."/>
            <person name="Chen F."/>
            <person name="Tice H."/>
            <person name="Pitluck S."/>
            <person name="Cheng J.F."/>
            <person name="Chertkov O."/>
            <person name="Brettin T."/>
            <person name="Han C."/>
            <person name="Detter J.C."/>
            <person name="Kuske C."/>
            <person name="Bruce D."/>
            <person name="Goodwin L."/>
            <person name="Ovchinikova G."/>
            <person name="Pati A."/>
            <person name="Mikhailova N."/>
            <person name="Chen A."/>
            <person name="Palaniappan K."/>
            <person name="Land M."/>
            <person name="Hauser L."/>
            <person name="Chang Y.J."/>
            <person name="Jeffries C.D."/>
            <person name="Chain P."/>
            <person name="Rohde M."/>
            <person name="Goker M."/>
            <person name="Bristow J."/>
            <person name="Eisen J.A."/>
            <person name="Markowitz V."/>
            <person name="Hugenholtz P."/>
            <person name="Kyrpides N.C."/>
            <person name="Klenk H.P."/>
            <person name="Lapidus A."/>
        </authorList>
    </citation>
    <scope>NUCLEOTIDE SEQUENCE [LARGE SCALE GENOMIC DNA]</scope>
    <source>
        <strain evidence="3">ATCC 27377 / DSM 6068 / ICPB 4128</strain>
    </source>
</reference>
<sequence length="433" mass="47591">MQPKQQLTVLVRMKRRESVVGISLSAFFLACGVIGITQYAIDALGGMPVLLIVFGIAGGALSLFGLRNALPFYCFRCSEQFYLSDAQQALASDRCPACHADPFQPREPDPLTLIVAEPTEPDTSTDQAWMREKPELLGADVEVEATSLSNPYASTHSVLPVATNPLQQQADKQSPGGQGFLARLRENLGSLVFELTASVEQMDELGYLPTGPTELVNFEQYRAAAVRAMRRSGYTRLARLVAPFVLAMAAVAITYCALESSQEATFREEADEPILLSQIVPLAIGSVVVWVVLIFSLSILTSMTIALLGRAYRKWAWGNPPTWPAIHHDESNFFGIAVPLNSPVHPSLRVRLRTSQPQAVTILLCDDTGYRVAVIDRPLAQANVWETVPINFLLIARGRPGGTEIQIRSDAKIPFEVDDIELLESRWLIDTQK</sequence>
<feature type="transmembrane region" description="Helical" evidence="1">
    <location>
        <begin position="47"/>
        <end position="66"/>
    </location>
</feature>
<name>D2R1K0_PIRSD</name>
<evidence type="ECO:0000313" key="3">
    <source>
        <dbReference type="Proteomes" id="UP000001887"/>
    </source>
</evidence>
<feature type="transmembrane region" description="Helical" evidence="1">
    <location>
        <begin position="278"/>
        <end position="308"/>
    </location>
</feature>
<dbReference type="STRING" id="530564.Psta_2045"/>
<evidence type="ECO:0000313" key="2">
    <source>
        <dbReference type="EMBL" id="ADB16719.1"/>
    </source>
</evidence>
<keyword evidence="1" id="KW-0472">Membrane</keyword>
<evidence type="ECO:0000256" key="1">
    <source>
        <dbReference type="SAM" id="Phobius"/>
    </source>
</evidence>
<feature type="transmembrane region" description="Helical" evidence="1">
    <location>
        <begin position="20"/>
        <end position="41"/>
    </location>
</feature>